<evidence type="ECO:0000256" key="1">
    <source>
        <dbReference type="SAM" id="MobiDB-lite"/>
    </source>
</evidence>
<dbReference type="RefSeq" id="WP_176867659.1">
    <property type="nucleotide sequence ID" value="NZ_JABXWT010000036.1"/>
</dbReference>
<dbReference type="SUPFAM" id="SSF81606">
    <property type="entry name" value="PP2C-like"/>
    <property type="match status" value="1"/>
</dbReference>
<protein>
    <submittedName>
        <fullName evidence="2">Protein phosphatase 2C domain-containing protein</fullName>
    </submittedName>
</protein>
<dbReference type="EMBL" id="JABXWT010000036">
    <property type="protein sequence ID" value="NVO58618.1"/>
    <property type="molecule type" value="Genomic_DNA"/>
</dbReference>
<dbReference type="InterPro" id="IPR036457">
    <property type="entry name" value="PPM-type-like_dom_sf"/>
</dbReference>
<dbReference type="Gene3D" id="3.60.40.10">
    <property type="entry name" value="PPM-type phosphatase domain"/>
    <property type="match status" value="1"/>
</dbReference>
<keyword evidence="3" id="KW-1185">Reference proteome</keyword>
<feature type="region of interest" description="Disordered" evidence="1">
    <location>
        <begin position="1"/>
        <end position="23"/>
    </location>
</feature>
<evidence type="ECO:0000313" key="2">
    <source>
        <dbReference type="EMBL" id="NVO58618.1"/>
    </source>
</evidence>
<evidence type="ECO:0000313" key="3">
    <source>
        <dbReference type="Proteomes" id="UP000630805"/>
    </source>
</evidence>
<organism evidence="2 3">
    <name type="scientific">Ruegeria haliotis</name>
    <dbReference type="NCBI Taxonomy" id="2747601"/>
    <lineage>
        <taxon>Bacteria</taxon>
        <taxon>Pseudomonadati</taxon>
        <taxon>Pseudomonadota</taxon>
        <taxon>Alphaproteobacteria</taxon>
        <taxon>Rhodobacterales</taxon>
        <taxon>Roseobacteraceae</taxon>
        <taxon>Ruegeria</taxon>
    </lineage>
</organism>
<proteinExistence type="predicted"/>
<name>A0ABX2PWM0_9RHOB</name>
<accession>A0ABX2PWM0</accession>
<sequence length="274" mass="29384">MHFETLQSISLNGDPNKPNDDRFGSTSTLAWVIDGATDLGKPGLLGQQGGASWLASTANAAFSMTQEDQIHTTCQTVFERIDAQFHHQRSRDVIADWEIPKAAFAATQIVDGTLEFAWAADCPILHKSGNKINWCTGEPDASAEVSEAKALGEGIGAAHEMSGAVLSDRRAHRARANQIALSALAGASAGVTRFSSFPISSGDELILMSDGFASLVSDYARYTGRSLIEAVRARGLADLMIELRRIERADAACLNYPRFKASDDATALWLRVAG</sequence>
<dbReference type="Proteomes" id="UP000630805">
    <property type="component" value="Unassembled WGS sequence"/>
</dbReference>
<feature type="compositionally biased region" description="Polar residues" evidence="1">
    <location>
        <begin position="1"/>
        <end position="13"/>
    </location>
</feature>
<gene>
    <name evidence="2" type="ORF">HW561_22840</name>
</gene>
<reference evidence="2 3" key="1">
    <citation type="submission" date="2020-06" db="EMBL/GenBank/DDBJ databases">
        <authorList>
            <person name="Cao W.R."/>
        </authorList>
    </citation>
    <scope>NUCLEOTIDE SEQUENCE [LARGE SCALE GENOMIC DNA]</scope>
    <source>
        <strain evidence="2 3">B1Z28</strain>
    </source>
</reference>
<comment type="caution">
    <text evidence="2">The sequence shown here is derived from an EMBL/GenBank/DDBJ whole genome shotgun (WGS) entry which is preliminary data.</text>
</comment>